<accession>A0AAP1C1X7</accession>
<reference evidence="2 3" key="1">
    <citation type="submission" date="2015-11" db="EMBL/GenBank/DDBJ databases">
        <title>Expanding the genomic diversity of Burkholderia species for the development of highly accurate diagnostics.</title>
        <authorList>
            <person name="Sahl J."/>
            <person name="Keim P."/>
            <person name="Wagner D."/>
        </authorList>
    </citation>
    <scope>NUCLEOTIDE SEQUENCE [LARGE SCALE GENOMIC DNA]</scope>
    <source>
        <strain evidence="2 3">RF32-BP12</strain>
    </source>
</reference>
<gene>
    <name evidence="2" type="ORF">WI41_21530</name>
</gene>
<dbReference type="EMBL" id="LOTQ01000030">
    <property type="protein sequence ID" value="KVA04666.1"/>
    <property type="molecule type" value="Genomic_DNA"/>
</dbReference>
<sequence length="69" mass="7495">MAEADREPHACAGGMPRLPFGRRPLPSSARRRRRTARGQGRMQAVAPDRPVSNDPAHVPTDSSRAITHG</sequence>
<name>A0AAP1C1X7_9BURK</name>
<proteinExistence type="predicted"/>
<dbReference type="AlphaFoldDB" id="A0AAP1C1X7"/>
<evidence type="ECO:0000313" key="2">
    <source>
        <dbReference type="EMBL" id="KVA04666.1"/>
    </source>
</evidence>
<comment type="caution">
    <text evidence="2">The sequence shown here is derived from an EMBL/GenBank/DDBJ whole genome shotgun (WGS) entry which is preliminary data.</text>
</comment>
<evidence type="ECO:0000256" key="1">
    <source>
        <dbReference type="SAM" id="MobiDB-lite"/>
    </source>
</evidence>
<organism evidence="2 3">
    <name type="scientific">Burkholderia latens</name>
    <dbReference type="NCBI Taxonomy" id="488446"/>
    <lineage>
        <taxon>Bacteria</taxon>
        <taxon>Pseudomonadati</taxon>
        <taxon>Pseudomonadota</taxon>
        <taxon>Betaproteobacteria</taxon>
        <taxon>Burkholderiales</taxon>
        <taxon>Burkholderiaceae</taxon>
        <taxon>Burkholderia</taxon>
        <taxon>Burkholderia cepacia complex</taxon>
    </lineage>
</organism>
<dbReference type="Proteomes" id="UP000056450">
    <property type="component" value="Unassembled WGS sequence"/>
</dbReference>
<evidence type="ECO:0000313" key="3">
    <source>
        <dbReference type="Proteomes" id="UP000056450"/>
    </source>
</evidence>
<protein>
    <submittedName>
        <fullName evidence="2">Uncharacterized protein</fullName>
    </submittedName>
</protein>
<feature type="compositionally biased region" description="Polar residues" evidence="1">
    <location>
        <begin position="60"/>
        <end position="69"/>
    </location>
</feature>
<feature type="region of interest" description="Disordered" evidence="1">
    <location>
        <begin position="1"/>
        <end position="69"/>
    </location>
</feature>